<dbReference type="InterPro" id="IPR036107">
    <property type="entry name" value="CsrA_sf"/>
</dbReference>
<comment type="function">
    <text evidence="4">A translational regulator that binds mRNA to regulate translation initiation and/or mRNA stability. Usually binds in the 5'-UTR at or near the Shine-Dalgarno sequence preventing ribosome-binding, thus repressing translation. Its main target seems to be the major flagellin gene, while its function is anatagonized by FliW.</text>
</comment>
<dbReference type="KEGG" id="cfp:CR44_03580"/>
<proteinExistence type="inferred from homology"/>
<keyword evidence="1 4" id="KW-0963">Cytoplasm</keyword>
<dbReference type="GO" id="GO:0005829">
    <property type="term" value="C:cytosol"/>
    <property type="evidence" value="ECO:0007669"/>
    <property type="project" value="TreeGrafter"/>
</dbReference>
<evidence type="ECO:0000256" key="2">
    <source>
        <dbReference type="ARBA" id="ARBA00022845"/>
    </source>
</evidence>
<keyword evidence="4" id="KW-0678">Repressor</keyword>
<sequence length="75" mass="8365">MLILTRKDGESIKIEGNIEIKVIQTLKNGVKIGIEAPKNVMILRSELMNEIANSNLKASLANKNSLNELSKKFQK</sequence>
<comment type="subcellular location">
    <subcellularLocation>
        <location evidence="4">Cytoplasm</location>
    </subcellularLocation>
</comment>
<dbReference type="EMBL" id="LFLK01000003">
    <property type="protein sequence ID" value="OCR91150.1"/>
    <property type="molecule type" value="Genomic_DNA"/>
</dbReference>
<dbReference type="PANTHER" id="PTHR34984:SF1">
    <property type="entry name" value="CARBON STORAGE REGULATOR"/>
    <property type="match status" value="1"/>
</dbReference>
<comment type="similarity">
    <text evidence="4">Belongs to the CsrA/RsmA family.</text>
</comment>
<accession>A0AAX0HCQ2</accession>
<gene>
    <name evidence="4" type="primary">csrA</name>
    <name evidence="5" type="ORF">CFT12S02225_03995</name>
</gene>
<dbReference type="NCBIfam" id="TIGR00202">
    <property type="entry name" value="csrA"/>
    <property type="match status" value="1"/>
</dbReference>
<dbReference type="Gene3D" id="2.60.40.4380">
    <property type="entry name" value="Translational regulator CsrA"/>
    <property type="match status" value="1"/>
</dbReference>
<dbReference type="Proteomes" id="UP000093100">
    <property type="component" value="Unassembled WGS sequence"/>
</dbReference>
<dbReference type="GO" id="GO:0006109">
    <property type="term" value="P:regulation of carbohydrate metabolic process"/>
    <property type="evidence" value="ECO:0007669"/>
    <property type="project" value="InterPro"/>
</dbReference>
<dbReference type="AlphaFoldDB" id="A0AAX0HCQ2"/>
<comment type="subunit">
    <text evidence="4">Homodimer; the beta-strands of each monomer intercalate to form a hydrophobic core, while the alpha-helices form wings that extend away from the core.</text>
</comment>
<protein>
    <recommendedName>
        <fullName evidence="4">Translational regulator CsrA</fullName>
    </recommendedName>
</protein>
<keyword evidence="3 4" id="KW-0694">RNA-binding</keyword>
<dbReference type="SUPFAM" id="SSF117130">
    <property type="entry name" value="CsrA-like"/>
    <property type="match status" value="1"/>
</dbReference>
<name>A0AAX0HCQ2_CAMFE</name>
<reference evidence="5 6" key="1">
    <citation type="journal article" date="2016" name="Genome Biol. Evol.">
        <title>Comparative Genomics of Campylobacter fetus from Reptiles and Mammals Reveals Divergent Evolution in Host-Associated Lineages.</title>
        <authorList>
            <person name="Gilbert M.J."/>
            <person name="Miller W.G."/>
            <person name="Yee E."/>
            <person name="Zomer A.L."/>
            <person name="van der Graaf-van Bloois L."/>
            <person name="Fitzgerald C."/>
            <person name="Forbes K.J."/>
            <person name="Meric G."/>
            <person name="Sheppard S.K."/>
            <person name="Wagenaar J.A."/>
            <person name="Duim B."/>
        </authorList>
    </citation>
    <scope>NUCLEOTIDE SEQUENCE [LARGE SCALE GENOMIC DNA]</scope>
    <source>
        <strain evidence="5 6">12S02225-3</strain>
    </source>
</reference>
<keyword evidence="4" id="KW-1005">Bacterial flagellum biogenesis</keyword>
<dbReference type="GO" id="GO:0048027">
    <property type="term" value="F:mRNA 5'-UTR binding"/>
    <property type="evidence" value="ECO:0007669"/>
    <property type="project" value="UniProtKB-UniRule"/>
</dbReference>
<dbReference type="Pfam" id="PF02599">
    <property type="entry name" value="CsrA"/>
    <property type="match status" value="1"/>
</dbReference>
<dbReference type="GO" id="GO:1902208">
    <property type="term" value="P:regulation of bacterial-type flagellum assembly"/>
    <property type="evidence" value="ECO:0007669"/>
    <property type="project" value="UniProtKB-UniRule"/>
</dbReference>
<evidence type="ECO:0000313" key="6">
    <source>
        <dbReference type="Proteomes" id="UP000093100"/>
    </source>
</evidence>
<evidence type="ECO:0000256" key="1">
    <source>
        <dbReference type="ARBA" id="ARBA00022490"/>
    </source>
</evidence>
<dbReference type="GO" id="GO:0006402">
    <property type="term" value="P:mRNA catabolic process"/>
    <property type="evidence" value="ECO:0007669"/>
    <property type="project" value="InterPro"/>
</dbReference>
<dbReference type="GO" id="GO:0045947">
    <property type="term" value="P:negative regulation of translational initiation"/>
    <property type="evidence" value="ECO:0007669"/>
    <property type="project" value="UniProtKB-UniRule"/>
</dbReference>
<comment type="caution">
    <text evidence="5">The sequence shown here is derived from an EMBL/GenBank/DDBJ whole genome shotgun (WGS) entry which is preliminary data.</text>
</comment>
<dbReference type="InterPro" id="IPR003751">
    <property type="entry name" value="CsrA"/>
</dbReference>
<keyword evidence="2 4" id="KW-0810">Translation regulation</keyword>
<dbReference type="GO" id="GO:0044781">
    <property type="term" value="P:bacterial-type flagellum organization"/>
    <property type="evidence" value="ECO:0007669"/>
    <property type="project" value="UniProtKB-KW"/>
</dbReference>
<evidence type="ECO:0000256" key="3">
    <source>
        <dbReference type="ARBA" id="ARBA00022884"/>
    </source>
</evidence>
<organism evidence="5 6">
    <name type="scientific">Campylobacter fetus subsp. testudinum</name>
    <dbReference type="NCBI Taxonomy" id="1507806"/>
    <lineage>
        <taxon>Bacteria</taxon>
        <taxon>Pseudomonadati</taxon>
        <taxon>Campylobacterota</taxon>
        <taxon>Epsilonproteobacteria</taxon>
        <taxon>Campylobacterales</taxon>
        <taxon>Campylobacteraceae</taxon>
        <taxon>Campylobacter</taxon>
    </lineage>
</organism>
<dbReference type="HAMAP" id="MF_00167">
    <property type="entry name" value="CsrA"/>
    <property type="match status" value="1"/>
</dbReference>
<dbReference type="RefSeq" id="WP_023384847.1">
    <property type="nucleotide sequence ID" value="NZ_CP009226.1"/>
</dbReference>
<dbReference type="PANTHER" id="PTHR34984">
    <property type="entry name" value="CARBON STORAGE REGULATOR"/>
    <property type="match status" value="1"/>
</dbReference>
<evidence type="ECO:0000256" key="4">
    <source>
        <dbReference type="HAMAP-Rule" id="MF_00167"/>
    </source>
</evidence>
<evidence type="ECO:0000313" key="5">
    <source>
        <dbReference type="EMBL" id="OCR91150.1"/>
    </source>
</evidence>